<reference evidence="2" key="2">
    <citation type="submission" date="2020-10" db="UniProtKB">
        <authorList>
            <consortium name="WormBaseParasite"/>
        </authorList>
    </citation>
    <scope>IDENTIFICATION</scope>
</reference>
<proteinExistence type="predicted"/>
<keyword evidence="1" id="KW-1185">Reference proteome</keyword>
<dbReference type="WBParaSite" id="Pan_g5591.t1">
    <property type="protein sequence ID" value="Pan_g5591.t1"/>
    <property type="gene ID" value="Pan_g5591"/>
</dbReference>
<evidence type="ECO:0000313" key="1">
    <source>
        <dbReference type="Proteomes" id="UP000492821"/>
    </source>
</evidence>
<dbReference type="AlphaFoldDB" id="A0A7E5A012"/>
<sequence length="187" mass="21961">MTTTETHHLLRRPRSMPTLEDVPPGLNAEYTAKFVYFKSRTDILPRVCYNSVIQIMYSHLIIKSSWPPVKLTIPLVSIGYIETEPKYDRFDIRGHTFQLHLVGFRNVLQPVSTLEESRDRLRFLVVRQRIPHRIMKLPLDWEVSNTEKKDNKCFMRKLSIKRIKKSMKNLNCIKNNTDEAATCSSEL</sequence>
<name>A0A7E5A012_PANRE</name>
<protein>
    <submittedName>
        <fullName evidence="2">SPATA6 domain-containing protein</fullName>
    </submittedName>
</protein>
<evidence type="ECO:0000313" key="2">
    <source>
        <dbReference type="WBParaSite" id="Pan_g5591.t1"/>
    </source>
</evidence>
<reference evidence="1" key="1">
    <citation type="journal article" date="2013" name="Genetics">
        <title>The draft genome and transcriptome of Panagrellus redivivus are shaped by the harsh demands of a free-living lifestyle.</title>
        <authorList>
            <person name="Srinivasan J."/>
            <person name="Dillman A.R."/>
            <person name="Macchietto M.G."/>
            <person name="Heikkinen L."/>
            <person name="Lakso M."/>
            <person name="Fracchia K.M."/>
            <person name="Antoshechkin I."/>
            <person name="Mortazavi A."/>
            <person name="Wong G."/>
            <person name="Sternberg P.W."/>
        </authorList>
    </citation>
    <scope>NUCLEOTIDE SEQUENCE [LARGE SCALE GENOMIC DNA]</scope>
    <source>
        <strain evidence="1">MT8872</strain>
    </source>
</reference>
<accession>A0A7E5A012</accession>
<organism evidence="1 2">
    <name type="scientific">Panagrellus redivivus</name>
    <name type="common">Microworm</name>
    <dbReference type="NCBI Taxonomy" id="6233"/>
    <lineage>
        <taxon>Eukaryota</taxon>
        <taxon>Metazoa</taxon>
        <taxon>Ecdysozoa</taxon>
        <taxon>Nematoda</taxon>
        <taxon>Chromadorea</taxon>
        <taxon>Rhabditida</taxon>
        <taxon>Tylenchina</taxon>
        <taxon>Panagrolaimomorpha</taxon>
        <taxon>Panagrolaimoidea</taxon>
        <taxon>Panagrolaimidae</taxon>
        <taxon>Panagrellus</taxon>
    </lineage>
</organism>
<dbReference type="Proteomes" id="UP000492821">
    <property type="component" value="Unassembled WGS sequence"/>
</dbReference>